<organism evidence="1 2">
    <name type="scientific">Mycolicibacterium hippocampi</name>
    <dbReference type="NCBI Taxonomy" id="659824"/>
    <lineage>
        <taxon>Bacteria</taxon>
        <taxon>Bacillati</taxon>
        <taxon>Actinomycetota</taxon>
        <taxon>Actinomycetes</taxon>
        <taxon>Mycobacteriales</taxon>
        <taxon>Mycobacteriaceae</taxon>
        <taxon>Mycolicibacterium</taxon>
    </lineage>
</organism>
<dbReference type="PANTHER" id="PTHR37694">
    <property type="entry name" value="SLR8022 PROTEIN"/>
    <property type="match status" value="1"/>
</dbReference>
<dbReference type="InterPro" id="IPR014710">
    <property type="entry name" value="RmlC-like_jellyroll"/>
</dbReference>
<sequence>MESISLIDMAHEKLTEARTAHSGRAAHTIHGGHDHELRQTVMALAAGRELAEHDSPGEATLQVLHGHVRLYTKSDAWEGTTGDHVTIPPERHALTAIEDSVILLTVLAQLPRA</sequence>
<evidence type="ECO:0000313" key="1">
    <source>
        <dbReference type="EMBL" id="NVN53410.1"/>
    </source>
</evidence>
<dbReference type="RefSeq" id="WP_178361629.1">
    <property type="nucleotide sequence ID" value="NZ_JABFYL010000049.1"/>
</dbReference>
<comment type="caution">
    <text evidence="1">The sequence shown here is derived from an EMBL/GenBank/DDBJ whole genome shotgun (WGS) entry which is preliminary data.</text>
</comment>
<protein>
    <recommendedName>
        <fullName evidence="3">LuxR family transcriptional regulator</fullName>
    </recommendedName>
</protein>
<dbReference type="AlphaFoldDB" id="A0A850PZK1"/>
<name>A0A850PZK1_9MYCO</name>
<reference evidence="1 2" key="1">
    <citation type="submission" date="2020-05" db="EMBL/GenBank/DDBJ databases">
        <title>Draft genome sequence of Mycobacterium hippocampi DL, isolated from European seabass, Dicentrarchus labrax, reared in fish farms.</title>
        <authorList>
            <person name="Stathopoulou P."/>
            <person name="Asimakis E."/>
            <person name="Tzokas K."/>
            <person name="Batargias C."/>
            <person name="Tsiamis G."/>
        </authorList>
    </citation>
    <scope>NUCLEOTIDE SEQUENCE [LARGE SCALE GENOMIC DNA]</scope>
    <source>
        <strain evidence="1 2">DL</strain>
    </source>
</reference>
<dbReference type="PANTHER" id="PTHR37694:SF1">
    <property type="entry name" value="SLR8022 PROTEIN"/>
    <property type="match status" value="1"/>
</dbReference>
<dbReference type="SUPFAM" id="SSF51182">
    <property type="entry name" value="RmlC-like cupins"/>
    <property type="match status" value="1"/>
</dbReference>
<dbReference type="Gene3D" id="2.60.120.10">
    <property type="entry name" value="Jelly Rolls"/>
    <property type="match status" value="1"/>
</dbReference>
<evidence type="ECO:0008006" key="3">
    <source>
        <dbReference type="Google" id="ProtNLM"/>
    </source>
</evidence>
<gene>
    <name evidence="1" type="ORF">HLY00_3755</name>
</gene>
<dbReference type="CDD" id="cd02230">
    <property type="entry name" value="cupin_HP0902-like"/>
    <property type="match status" value="1"/>
</dbReference>
<dbReference type="InterPro" id="IPR011051">
    <property type="entry name" value="RmlC_Cupin_sf"/>
</dbReference>
<accession>A0A850PZK1</accession>
<dbReference type="Proteomes" id="UP000570517">
    <property type="component" value="Unassembled WGS sequence"/>
</dbReference>
<proteinExistence type="predicted"/>
<dbReference type="EMBL" id="JABFYL010000049">
    <property type="protein sequence ID" value="NVN53410.1"/>
    <property type="molecule type" value="Genomic_DNA"/>
</dbReference>
<keyword evidence="2" id="KW-1185">Reference proteome</keyword>
<evidence type="ECO:0000313" key="2">
    <source>
        <dbReference type="Proteomes" id="UP000570517"/>
    </source>
</evidence>